<reference evidence="3 4" key="1">
    <citation type="submission" date="2015-10" db="EMBL/GenBank/DDBJ databases">
        <title>Draft genome sequence of Streptomyces canus DSM 40017, type strain for the species Streptomyces canus.</title>
        <authorList>
            <person name="Ruckert C."/>
            <person name="Winkler A."/>
            <person name="Kalinowski J."/>
            <person name="Kampfer P."/>
            <person name="Glaeser S."/>
        </authorList>
    </citation>
    <scope>NUCLEOTIDE SEQUENCE [LARGE SCALE GENOMIC DNA]</scope>
    <source>
        <strain evidence="3 4">DSM 40017</strain>
    </source>
</reference>
<dbReference type="Proteomes" id="UP000053669">
    <property type="component" value="Unassembled WGS sequence"/>
</dbReference>
<evidence type="ECO:0000256" key="1">
    <source>
        <dbReference type="SAM" id="MobiDB-lite"/>
    </source>
</evidence>
<dbReference type="AlphaFoldDB" id="A0A124HVN1"/>
<evidence type="ECO:0000313" key="3">
    <source>
        <dbReference type="EMBL" id="KUN58961.1"/>
    </source>
</evidence>
<feature type="region of interest" description="Disordered" evidence="1">
    <location>
        <begin position="28"/>
        <end position="51"/>
    </location>
</feature>
<comment type="caution">
    <text evidence="3">The sequence shown here is derived from an EMBL/GenBank/DDBJ whole genome shotgun (WGS) entry which is preliminary data.</text>
</comment>
<feature type="compositionally biased region" description="Low complexity" evidence="1">
    <location>
        <begin position="28"/>
        <end position="50"/>
    </location>
</feature>
<name>A0A124HVN1_9ACTN</name>
<gene>
    <name evidence="3" type="ORF">AQJ46_42605</name>
</gene>
<dbReference type="RefSeq" id="WP_059210723.1">
    <property type="nucleotide sequence ID" value="NZ_KQ948674.1"/>
</dbReference>
<feature type="signal peptide" evidence="2">
    <location>
        <begin position="1"/>
        <end position="20"/>
    </location>
</feature>
<evidence type="ECO:0000313" key="4">
    <source>
        <dbReference type="Proteomes" id="UP000053669"/>
    </source>
</evidence>
<dbReference type="PROSITE" id="PS51257">
    <property type="entry name" value="PROKAR_LIPOPROTEIN"/>
    <property type="match status" value="1"/>
</dbReference>
<proteinExistence type="predicted"/>
<feature type="chain" id="PRO_5038369444" description="DUF3558 domain-containing protein" evidence="2">
    <location>
        <begin position="21"/>
        <end position="172"/>
    </location>
</feature>
<protein>
    <recommendedName>
        <fullName evidence="5">DUF3558 domain-containing protein</fullName>
    </recommendedName>
</protein>
<accession>A0A124HVN1</accession>
<sequence>MRTRLLFPALLLLGSLSLTAACSSGSSGASDSATAGARPGPSSAASPARAVDPSKIKGLRIVNDSSENSSCPFATSYPDVPGATATTDAMKKDVEQRLATFRSGCDDATTAGDGRELNISHQFLVASGDVLGVRTTTQDHLGRGRTEHPHLLVRRQGGRVPHRARTRRRRLP</sequence>
<evidence type="ECO:0008006" key="5">
    <source>
        <dbReference type="Google" id="ProtNLM"/>
    </source>
</evidence>
<keyword evidence="2" id="KW-0732">Signal</keyword>
<dbReference type="EMBL" id="LMWU01000055">
    <property type="protein sequence ID" value="KUN58961.1"/>
    <property type="molecule type" value="Genomic_DNA"/>
</dbReference>
<organism evidence="3 4">
    <name type="scientific">Streptomyces canus</name>
    <dbReference type="NCBI Taxonomy" id="58343"/>
    <lineage>
        <taxon>Bacteria</taxon>
        <taxon>Bacillati</taxon>
        <taxon>Actinomycetota</taxon>
        <taxon>Actinomycetes</taxon>
        <taxon>Kitasatosporales</taxon>
        <taxon>Streptomycetaceae</taxon>
        <taxon>Streptomyces</taxon>
        <taxon>Streptomyces aurantiacus group</taxon>
    </lineage>
</organism>
<dbReference type="STRING" id="58343.AQJ46_42605"/>
<evidence type="ECO:0000256" key="2">
    <source>
        <dbReference type="SAM" id="SignalP"/>
    </source>
</evidence>